<dbReference type="InterPro" id="IPR018540">
    <property type="entry name" value="Spo0E-like"/>
</dbReference>
<accession>A0A1W1X0F4</accession>
<keyword evidence="2" id="KW-1185">Reference proteome</keyword>
<dbReference type="GO" id="GO:0043937">
    <property type="term" value="P:regulation of sporulation"/>
    <property type="evidence" value="ECO:0007669"/>
    <property type="project" value="InterPro"/>
</dbReference>
<dbReference type="SUPFAM" id="SSF140500">
    <property type="entry name" value="BAS1536-like"/>
    <property type="match status" value="1"/>
</dbReference>
<dbReference type="EMBL" id="FWXH01000002">
    <property type="protein sequence ID" value="SMC17323.1"/>
    <property type="molecule type" value="Genomic_DNA"/>
</dbReference>
<dbReference type="RefSeq" id="WP_084113494.1">
    <property type="nucleotide sequence ID" value="NZ_FWXH01000002.1"/>
</dbReference>
<protein>
    <submittedName>
        <fullName evidence="1">Spo0E like sporulation regulatory protein</fullName>
    </submittedName>
</protein>
<gene>
    <name evidence="1" type="ORF">SAMN02745134_00296</name>
</gene>
<evidence type="ECO:0000313" key="1">
    <source>
        <dbReference type="EMBL" id="SMC17323.1"/>
    </source>
</evidence>
<dbReference type="AlphaFoldDB" id="A0A1W1X0F4"/>
<dbReference type="InterPro" id="IPR036638">
    <property type="entry name" value="HLH_DNA-bd_sf"/>
</dbReference>
<reference evidence="1 2" key="1">
    <citation type="submission" date="2017-04" db="EMBL/GenBank/DDBJ databases">
        <authorList>
            <person name="Afonso C.L."/>
            <person name="Miller P.J."/>
            <person name="Scott M.A."/>
            <person name="Spackman E."/>
            <person name="Goraichik I."/>
            <person name="Dimitrov K.M."/>
            <person name="Suarez D.L."/>
            <person name="Swayne D.E."/>
        </authorList>
    </citation>
    <scope>NUCLEOTIDE SEQUENCE [LARGE SCALE GENOMIC DNA]</scope>
    <source>
        <strain evidence="1 2">DSM 12555</strain>
    </source>
</reference>
<sequence length="54" mass="6417">MNIKNSIEVLRDELNTMTLDDTNLTKDKIVRLSEELDKLIEKYYLCEDKTDYCS</sequence>
<evidence type="ECO:0000313" key="2">
    <source>
        <dbReference type="Proteomes" id="UP000192468"/>
    </source>
</evidence>
<dbReference type="GO" id="GO:0046983">
    <property type="term" value="F:protein dimerization activity"/>
    <property type="evidence" value="ECO:0007669"/>
    <property type="project" value="InterPro"/>
</dbReference>
<dbReference type="Gene3D" id="4.10.280.10">
    <property type="entry name" value="Helix-loop-helix DNA-binding domain"/>
    <property type="match status" value="1"/>
</dbReference>
<proteinExistence type="predicted"/>
<dbReference type="Proteomes" id="UP000192468">
    <property type="component" value="Unassembled WGS sequence"/>
</dbReference>
<organism evidence="1 2">
    <name type="scientific">Clostridium acidisoli DSM 12555</name>
    <dbReference type="NCBI Taxonomy" id="1121291"/>
    <lineage>
        <taxon>Bacteria</taxon>
        <taxon>Bacillati</taxon>
        <taxon>Bacillota</taxon>
        <taxon>Clostridia</taxon>
        <taxon>Eubacteriales</taxon>
        <taxon>Clostridiaceae</taxon>
        <taxon>Clostridium</taxon>
    </lineage>
</organism>
<name>A0A1W1X0F4_9CLOT</name>
<dbReference type="InterPro" id="IPR037208">
    <property type="entry name" value="Spo0E-like_sf"/>
</dbReference>
<dbReference type="Pfam" id="PF09388">
    <property type="entry name" value="SpoOE-like"/>
    <property type="match status" value="1"/>
</dbReference>